<dbReference type="SUPFAM" id="SSF53474">
    <property type="entry name" value="alpha/beta-Hydrolases"/>
    <property type="match status" value="1"/>
</dbReference>
<accession>A0A542Y295</accession>
<evidence type="ECO:0000313" key="2">
    <source>
        <dbReference type="EMBL" id="TQL42195.1"/>
    </source>
</evidence>
<gene>
    <name evidence="2" type="ORF">FB468_0177</name>
</gene>
<keyword evidence="3" id="KW-1185">Reference proteome</keyword>
<dbReference type="InterPro" id="IPR050471">
    <property type="entry name" value="AB_hydrolase"/>
</dbReference>
<evidence type="ECO:0000313" key="3">
    <source>
        <dbReference type="Proteomes" id="UP000319094"/>
    </source>
</evidence>
<dbReference type="Proteomes" id="UP000319094">
    <property type="component" value="Unassembled WGS sequence"/>
</dbReference>
<dbReference type="PANTHER" id="PTHR43433:SF5">
    <property type="entry name" value="AB HYDROLASE-1 DOMAIN-CONTAINING PROTEIN"/>
    <property type="match status" value="1"/>
</dbReference>
<dbReference type="AlphaFoldDB" id="A0A542Y295"/>
<dbReference type="RefSeq" id="WP_141885685.1">
    <property type="nucleotide sequence ID" value="NZ_BAAAUY010000023.1"/>
</dbReference>
<protein>
    <submittedName>
        <fullName evidence="2">Pimeloyl-ACP methyl ester carboxylesterase</fullName>
    </submittedName>
</protein>
<reference evidence="2 3" key="1">
    <citation type="submission" date="2019-06" db="EMBL/GenBank/DDBJ databases">
        <title>Sequencing the genomes of 1000 actinobacteria strains.</title>
        <authorList>
            <person name="Klenk H.-P."/>
        </authorList>
    </citation>
    <scope>NUCLEOTIDE SEQUENCE [LARGE SCALE GENOMIC DNA]</scope>
    <source>
        <strain evidence="2 3">DSM 8803</strain>
    </source>
</reference>
<sequence length="287" mass="29732">MQTDSTWAPPTRTLTRGTRTVAFTEFGDPAGSPVIAAHGSPGSRFQLLPLHASLFAAGLRLIALDRPGVGSTSPALTSGGFGGDCTDDALAVLDELGITTAVALGFSGGAGYALELARSAPARISRVVLACGAVPGAPRQATRGRIRIVAILYAIARIAPGLATAMLDGRGPFRTTRAANVDAWPAADRAVMADADVQAVLSHDREASAAQGARPAVEDLRLTRTRFPLADVRQPVTLLHGTVDGNVPIDVARWAAAKLTDATLTEFPDLGHYFAVSRPDAVVAALR</sequence>
<dbReference type="Gene3D" id="3.40.50.1820">
    <property type="entry name" value="alpha/beta hydrolase"/>
    <property type="match status" value="1"/>
</dbReference>
<dbReference type="EMBL" id="VFON01000001">
    <property type="protein sequence ID" value="TQL42195.1"/>
    <property type="molecule type" value="Genomic_DNA"/>
</dbReference>
<dbReference type="InterPro" id="IPR029058">
    <property type="entry name" value="AB_hydrolase_fold"/>
</dbReference>
<dbReference type="GO" id="GO:0003824">
    <property type="term" value="F:catalytic activity"/>
    <property type="evidence" value="ECO:0007669"/>
    <property type="project" value="UniProtKB-ARBA"/>
</dbReference>
<name>A0A542Y295_9MICO</name>
<feature type="domain" description="AB hydrolase-1" evidence="1">
    <location>
        <begin position="35"/>
        <end position="285"/>
    </location>
</feature>
<evidence type="ECO:0000259" key="1">
    <source>
        <dbReference type="Pfam" id="PF12697"/>
    </source>
</evidence>
<dbReference type="PANTHER" id="PTHR43433">
    <property type="entry name" value="HYDROLASE, ALPHA/BETA FOLD FAMILY PROTEIN"/>
    <property type="match status" value="1"/>
</dbReference>
<dbReference type="InterPro" id="IPR000073">
    <property type="entry name" value="AB_hydrolase_1"/>
</dbReference>
<proteinExistence type="predicted"/>
<organism evidence="2 3">
    <name type="scientific">Leucobacter komagatae</name>
    <dbReference type="NCBI Taxonomy" id="55969"/>
    <lineage>
        <taxon>Bacteria</taxon>
        <taxon>Bacillati</taxon>
        <taxon>Actinomycetota</taxon>
        <taxon>Actinomycetes</taxon>
        <taxon>Micrococcales</taxon>
        <taxon>Microbacteriaceae</taxon>
        <taxon>Leucobacter</taxon>
    </lineage>
</organism>
<comment type="caution">
    <text evidence="2">The sequence shown here is derived from an EMBL/GenBank/DDBJ whole genome shotgun (WGS) entry which is preliminary data.</text>
</comment>
<dbReference type="Pfam" id="PF12697">
    <property type="entry name" value="Abhydrolase_6"/>
    <property type="match status" value="1"/>
</dbReference>
<dbReference type="OrthoDB" id="9785847at2"/>